<sequence>MRWARQCEMCLAWGQIKLGRDGQCASCRSWQAHSAGRRECRGCLRVLPVDGDDLCRGCVIAARAELSAGRAVALPFASQLHLHIVGLGLGPVYSLPRSSRRDPAPALTPRVATEAHGDPGFLPAVVPGQLGLLPAPRRRLVRADRHRIVGRRWPEEVVLVAQAEAMATVGGLSPTWPRMVMSLLRLALAVRDADGDILVSEEVLDQIALPLKAAAAQVLDQAGILRPRRSLAPPRHPVRGCEDCHSWGITTRRCRGCACWRDDRVRYPPGRCGRCRRDLLPLHAEEGLCRGCLLVVREFGTRAGRDTQLTFAGDLTFRLSTQAGVLGFTPHKESGPTLRERARRRATTATVRSPSPHLVDPDQHTLLTVDRDWCAIRALTADELPALTELAASLLAEFTANTPARSGGGAPGGTALLRRLLAWLGARAPFRERDVRALAASATSPSTRRVLDFLHQHGLLQPDEPDQRPRADRQRSSGTAVADLDTNRRNRHHQCVIAARIDTLPEPMAGQLHAWVRVLRGRGRRRHQPASFERIRRYLSLALPVLRCWAETGLDLRQITATHIREELAGRRGSQARDLHHVLRTLFVALKQERLVFHNPIARISLSTPVRIPIPLSSDRLRGLLDELDGPRARLLVALVAVHGLRPLEVTRLRLDDLDLTRLIIRVPRRGHTHTVYLDELTVDLINAWLSERRRRWPDTTNPHLFVTSQSAHHPARPPLSYCGLRAAFDQVGLVPKELWRDRVLHEAQHTADPVHLIRLFGIHPSTAVKYVNAAHPDKALSQIR</sequence>
<accession>A0A543CX95</accession>
<evidence type="ECO:0000313" key="5">
    <source>
        <dbReference type="Proteomes" id="UP000315677"/>
    </source>
</evidence>
<dbReference type="InterPro" id="IPR002104">
    <property type="entry name" value="Integrase_catalytic"/>
</dbReference>
<keyword evidence="1" id="KW-0233">DNA recombination</keyword>
<comment type="caution">
    <text evidence="4">The sequence shown here is derived from an EMBL/GenBank/DDBJ whole genome shotgun (WGS) entry which is preliminary data.</text>
</comment>
<dbReference type="GO" id="GO:0015074">
    <property type="term" value="P:DNA integration"/>
    <property type="evidence" value="ECO:0007669"/>
    <property type="project" value="InterPro"/>
</dbReference>
<dbReference type="RefSeq" id="WP_142065288.1">
    <property type="nucleotide sequence ID" value="NZ_VFPA01000009.1"/>
</dbReference>
<evidence type="ECO:0000313" key="4">
    <source>
        <dbReference type="EMBL" id="TQM01659.1"/>
    </source>
</evidence>
<dbReference type="OrthoDB" id="3216692at2"/>
<keyword evidence="5" id="KW-1185">Reference proteome</keyword>
<dbReference type="GO" id="GO:0006310">
    <property type="term" value="P:DNA recombination"/>
    <property type="evidence" value="ECO:0007669"/>
    <property type="project" value="UniProtKB-KW"/>
</dbReference>
<dbReference type="PROSITE" id="PS51898">
    <property type="entry name" value="TYR_RECOMBINASE"/>
    <property type="match status" value="1"/>
</dbReference>
<feature type="region of interest" description="Disordered" evidence="2">
    <location>
        <begin position="458"/>
        <end position="483"/>
    </location>
</feature>
<dbReference type="InterPro" id="IPR011010">
    <property type="entry name" value="DNA_brk_join_enz"/>
</dbReference>
<dbReference type="InterPro" id="IPR013762">
    <property type="entry name" value="Integrase-like_cat_sf"/>
</dbReference>
<dbReference type="Gene3D" id="1.10.443.10">
    <property type="entry name" value="Intergrase catalytic core"/>
    <property type="match status" value="1"/>
</dbReference>
<dbReference type="Proteomes" id="UP000315677">
    <property type="component" value="Unassembled WGS sequence"/>
</dbReference>
<name>A0A543CX95_9PSEU</name>
<reference evidence="4 5" key="1">
    <citation type="submission" date="2019-06" db="EMBL/GenBank/DDBJ databases">
        <title>Sequencing the genomes of 1000 actinobacteria strains.</title>
        <authorList>
            <person name="Klenk H.-P."/>
        </authorList>
    </citation>
    <scope>NUCLEOTIDE SEQUENCE [LARGE SCALE GENOMIC DNA]</scope>
    <source>
        <strain evidence="4 5">DSM 45301</strain>
    </source>
</reference>
<dbReference type="CDD" id="cd00397">
    <property type="entry name" value="DNA_BRE_C"/>
    <property type="match status" value="1"/>
</dbReference>
<proteinExistence type="predicted"/>
<dbReference type="AlphaFoldDB" id="A0A543CX95"/>
<evidence type="ECO:0000256" key="2">
    <source>
        <dbReference type="SAM" id="MobiDB-lite"/>
    </source>
</evidence>
<organism evidence="4 5">
    <name type="scientific">Pseudonocardia kunmingensis</name>
    <dbReference type="NCBI Taxonomy" id="630975"/>
    <lineage>
        <taxon>Bacteria</taxon>
        <taxon>Bacillati</taxon>
        <taxon>Actinomycetota</taxon>
        <taxon>Actinomycetes</taxon>
        <taxon>Pseudonocardiales</taxon>
        <taxon>Pseudonocardiaceae</taxon>
        <taxon>Pseudonocardia</taxon>
    </lineage>
</organism>
<dbReference type="EMBL" id="VFPA01000009">
    <property type="protein sequence ID" value="TQM01659.1"/>
    <property type="molecule type" value="Genomic_DNA"/>
</dbReference>
<dbReference type="GO" id="GO:0003677">
    <property type="term" value="F:DNA binding"/>
    <property type="evidence" value="ECO:0007669"/>
    <property type="project" value="InterPro"/>
</dbReference>
<protein>
    <submittedName>
        <fullName evidence="4">Phage integrase family protein</fullName>
    </submittedName>
</protein>
<feature type="compositionally biased region" description="Basic and acidic residues" evidence="2">
    <location>
        <begin position="465"/>
        <end position="475"/>
    </location>
</feature>
<dbReference type="SUPFAM" id="SSF56349">
    <property type="entry name" value="DNA breaking-rejoining enzymes"/>
    <property type="match status" value="1"/>
</dbReference>
<gene>
    <name evidence="4" type="ORF">FB558_8560</name>
</gene>
<evidence type="ECO:0000256" key="1">
    <source>
        <dbReference type="ARBA" id="ARBA00023172"/>
    </source>
</evidence>
<feature type="domain" description="Tyr recombinase" evidence="3">
    <location>
        <begin position="611"/>
        <end position="785"/>
    </location>
</feature>
<evidence type="ECO:0000259" key="3">
    <source>
        <dbReference type="PROSITE" id="PS51898"/>
    </source>
</evidence>